<evidence type="ECO:0000313" key="6">
    <source>
        <dbReference type="Proteomes" id="UP000199574"/>
    </source>
</evidence>
<dbReference type="PANTHER" id="PTHR34477:SF1">
    <property type="entry name" value="UPF0213 PROTEIN YHBQ"/>
    <property type="match status" value="1"/>
</dbReference>
<keyword evidence="4" id="KW-0255">Endonuclease</keyword>
<dbReference type="SUPFAM" id="SSF82771">
    <property type="entry name" value="GIY-YIG endonuclease"/>
    <property type="match status" value="1"/>
</dbReference>
<dbReference type="GeneID" id="90591320"/>
<sequence length="86" mass="10171">MTFTTYIIYSKTLNCYYVGSTENIDTRLLRHNNGNGSTYTKKASDWVLKWQRNFKTRSEAVSFELLVKKKKSRKYIEYLISTGIQE</sequence>
<evidence type="ECO:0000313" key="5">
    <source>
        <dbReference type="Proteomes" id="UP000183038"/>
    </source>
</evidence>
<proteinExistence type="inferred from homology"/>
<keyword evidence="6" id="KW-1185">Reference proteome</keyword>
<comment type="similarity">
    <text evidence="1">Belongs to the UPF0213 family.</text>
</comment>
<evidence type="ECO:0000256" key="1">
    <source>
        <dbReference type="ARBA" id="ARBA00007435"/>
    </source>
</evidence>
<dbReference type="InterPro" id="IPR035901">
    <property type="entry name" value="GIY-YIG_endonuc_sf"/>
</dbReference>
<dbReference type="AlphaFoldDB" id="A0A1H4KMR0"/>
<evidence type="ECO:0000259" key="2">
    <source>
        <dbReference type="PROSITE" id="PS50164"/>
    </source>
</evidence>
<dbReference type="PROSITE" id="PS50164">
    <property type="entry name" value="GIY_YIG"/>
    <property type="match status" value="1"/>
</dbReference>
<dbReference type="Pfam" id="PF01541">
    <property type="entry name" value="GIY-YIG"/>
    <property type="match status" value="1"/>
</dbReference>
<dbReference type="EMBL" id="LT629754">
    <property type="protein sequence ID" value="SDT36962.1"/>
    <property type="molecule type" value="Genomic_DNA"/>
</dbReference>
<protein>
    <submittedName>
        <fullName evidence="3 4">Endonuclease</fullName>
    </submittedName>
</protein>
<dbReference type="Gene3D" id="3.40.1440.10">
    <property type="entry name" value="GIY-YIG endonuclease"/>
    <property type="match status" value="1"/>
</dbReference>
<dbReference type="RefSeq" id="WP_074670609.1">
    <property type="nucleotide sequence ID" value="NZ_FNTB01000001.1"/>
</dbReference>
<reference evidence="4 5" key="1">
    <citation type="submission" date="2016-10" db="EMBL/GenBank/DDBJ databases">
        <authorList>
            <person name="de Groot N.N."/>
        </authorList>
    </citation>
    <scope>NUCLEOTIDE SEQUENCE [LARGE SCALE GENOMIC DNA]</scope>
    <source>
        <strain evidence="4 5">MAR_2009_71</strain>
    </source>
</reference>
<dbReference type="OrthoDB" id="1495241at2"/>
<name>A0A1H4KMR0_9FLAO</name>
<gene>
    <name evidence="4" type="ORF">SAMN05192540_1010</name>
    <name evidence="3" type="ORF">SAMN05192545_3551</name>
</gene>
<dbReference type="PANTHER" id="PTHR34477">
    <property type="entry name" value="UPF0213 PROTEIN YHBQ"/>
    <property type="match status" value="1"/>
</dbReference>
<dbReference type="EMBL" id="FNTB01000001">
    <property type="protein sequence ID" value="SEB59869.1"/>
    <property type="molecule type" value="Genomic_DNA"/>
</dbReference>
<dbReference type="InterPro" id="IPR000305">
    <property type="entry name" value="GIY-YIG_endonuc"/>
</dbReference>
<accession>A0A1H4KMR0</accession>
<evidence type="ECO:0000313" key="4">
    <source>
        <dbReference type="EMBL" id="SEB59869.1"/>
    </source>
</evidence>
<feature type="domain" description="GIY-YIG" evidence="2">
    <location>
        <begin position="1"/>
        <end position="77"/>
    </location>
</feature>
<dbReference type="Proteomes" id="UP000183038">
    <property type="component" value="Unassembled WGS sequence"/>
</dbReference>
<dbReference type="Proteomes" id="UP000199574">
    <property type="component" value="Chromosome I"/>
</dbReference>
<keyword evidence="4" id="KW-0540">Nuclease</keyword>
<dbReference type="GO" id="GO:0004519">
    <property type="term" value="F:endonuclease activity"/>
    <property type="evidence" value="ECO:0007669"/>
    <property type="project" value="UniProtKB-KW"/>
</dbReference>
<evidence type="ECO:0000313" key="3">
    <source>
        <dbReference type="EMBL" id="SDT36962.1"/>
    </source>
</evidence>
<dbReference type="InterPro" id="IPR050190">
    <property type="entry name" value="UPF0213_domain"/>
</dbReference>
<organism evidence="4 5">
    <name type="scientific">Maribacter dokdonensis</name>
    <dbReference type="NCBI Taxonomy" id="320912"/>
    <lineage>
        <taxon>Bacteria</taxon>
        <taxon>Pseudomonadati</taxon>
        <taxon>Bacteroidota</taxon>
        <taxon>Flavobacteriia</taxon>
        <taxon>Flavobacteriales</taxon>
        <taxon>Flavobacteriaceae</taxon>
        <taxon>Maribacter</taxon>
    </lineage>
</organism>
<keyword evidence="4" id="KW-0378">Hydrolase</keyword>
<reference evidence="3 6" key="2">
    <citation type="submission" date="2016-10" db="EMBL/GenBank/DDBJ databases">
        <authorList>
            <person name="Varghese N."/>
            <person name="Submissions S."/>
        </authorList>
    </citation>
    <scope>NUCLEOTIDE SEQUENCE [LARGE SCALE GENOMIC DNA]</scope>
    <source>
        <strain evidence="3 6">MAR_2009_60</strain>
    </source>
</reference>